<dbReference type="Pfam" id="PF11042">
    <property type="entry name" value="DUF2750"/>
    <property type="match status" value="1"/>
</dbReference>
<name>A0A4Q2L1E1_9MICO</name>
<sequence>MGISAAHADAFYREAGVDGSVWTVEDDSGVTAARGSDGRRAMPFWSRRSRVERVIATVPAFEHFRPRKVSREAFVDRWFPGLAGDGLRVGLNWSGERATGFDFTPDEVLAHLNMAH</sequence>
<reference evidence="1 2" key="1">
    <citation type="submission" date="2019-01" db="EMBL/GenBank/DDBJ databases">
        <title>Agromyces.</title>
        <authorList>
            <person name="Li J."/>
        </authorList>
    </citation>
    <scope>NUCLEOTIDE SEQUENCE [LARGE SCALE GENOMIC DNA]</scope>
    <source>
        <strain evidence="1 2">DSM 15934</strain>
    </source>
</reference>
<dbReference type="RefSeq" id="WP_129520182.1">
    <property type="nucleotide sequence ID" value="NZ_SDPN01000009.1"/>
</dbReference>
<dbReference type="OrthoDB" id="2936081at2"/>
<dbReference type="Proteomes" id="UP000293865">
    <property type="component" value="Unassembled WGS sequence"/>
</dbReference>
<organism evidence="1 2">
    <name type="scientific">Agromyces albus</name>
    <dbReference type="NCBI Taxonomy" id="205332"/>
    <lineage>
        <taxon>Bacteria</taxon>
        <taxon>Bacillati</taxon>
        <taxon>Actinomycetota</taxon>
        <taxon>Actinomycetes</taxon>
        <taxon>Micrococcales</taxon>
        <taxon>Microbacteriaceae</taxon>
        <taxon>Agromyces</taxon>
    </lineage>
</organism>
<accession>A0A4Q2L1E1</accession>
<evidence type="ECO:0000313" key="2">
    <source>
        <dbReference type="Proteomes" id="UP000293865"/>
    </source>
</evidence>
<dbReference type="AlphaFoldDB" id="A0A4Q2L1E1"/>
<proteinExistence type="predicted"/>
<protein>
    <submittedName>
        <fullName evidence="1">DUF2750 domain-containing protein</fullName>
    </submittedName>
</protein>
<keyword evidence="2" id="KW-1185">Reference proteome</keyword>
<dbReference type="InterPro" id="IPR021284">
    <property type="entry name" value="DUF2750"/>
</dbReference>
<comment type="caution">
    <text evidence="1">The sequence shown here is derived from an EMBL/GenBank/DDBJ whole genome shotgun (WGS) entry which is preliminary data.</text>
</comment>
<gene>
    <name evidence="1" type="ORF">ESP51_07025</name>
</gene>
<dbReference type="EMBL" id="SDPN01000009">
    <property type="protein sequence ID" value="RXZ71875.1"/>
    <property type="molecule type" value="Genomic_DNA"/>
</dbReference>
<evidence type="ECO:0000313" key="1">
    <source>
        <dbReference type="EMBL" id="RXZ71875.1"/>
    </source>
</evidence>